<evidence type="ECO:0000313" key="22">
    <source>
        <dbReference type="EMBL" id="KAH0870693.1"/>
    </source>
</evidence>
<dbReference type="PROSITE" id="PS00108">
    <property type="entry name" value="PROTEIN_KINASE_ST"/>
    <property type="match status" value="1"/>
</dbReference>
<proteinExistence type="predicted"/>
<dbReference type="Pfam" id="PF00560">
    <property type="entry name" value="LRR_1"/>
    <property type="match status" value="2"/>
</dbReference>
<keyword evidence="7 20" id="KW-0812">Transmembrane</keyword>
<keyword evidence="4" id="KW-0597">Phosphoprotein</keyword>
<dbReference type="Pfam" id="PF07714">
    <property type="entry name" value="PK_Tyr_Ser-Thr"/>
    <property type="match status" value="1"/>
</dbReference>
<dbReference type="EC" id="2.7.11.1" evidence="2"/>
<evidence type="ECO:0000313" key="23">
    <source>
        <dbReference type="Proteomes" id="UP000824890"/>
    </source>
</evidence>
<dbReference type="InterPro" id="IPR032675">
    <property type="entry name" value="LRR_dom_sf"/>
</dbReference>
<accession>A0ABQ7YR50</accession>
<comment type="catalytic activity">
    <reaction evidence="17">
        <text>L-threonyl-[protein] + ATP = O-phospho-L-threonyl-[protein] + ADP + H(+)</text>
        <dbReference type="Rhea" id="RHEA:46608"/>
        <dbReference type="Rhea" id="RHEA-COMP:11060"/>
        <dbReference type="Rhea" id="RHEA-COMP:11605"/>
        <dbReference type="ChEBI" id="CHEBI:15378"/>
        <dbReference type="ChEBI" id="CHEBI:30013"/>
        <dbReference type="ChEBI" id="CHEBI:30616"/>
        <dbReference type="ChEBI" id="CHEBI:61977"/>
        <dbReference type="ChEBI" id="CHEBI:456216"/>
        <dbReference type="EC" id="2.7.11.1"/>
    </reaction>
</comment>
<dbReference type="InterPro" id="IPR001611">
    <property type="entry name" value="Leu-rich_rpt"/>
</dbReference>
<evidence type="ECO:0000256" key="3">
    <source>
        <dbReference type="ARBA" id="ARBA00022527"/>
    </source>
</evidence>
<keyword evidence="14 20" id="KW-0472">Membrane</keyword>
<keyword evidence="6" id="KW-0808">Transferase</keyword>
<evidence type="ECO:0000256" key="11">
    <source>
        <dbReference type="ARBA" id="ARBA00022777"/>
    </source>
</evidence>
<dbReference type="SMART" id="SM00220">
    <property type="entry name" value="S_TKc"/>
    <property type="match status" value="1"/>
</dbReference>
<comment type="subcellular location">
    <subcellularLocation>
        <location evidence="1">Membrane</location>
        <topology evidence="1">Single-pass type I membrane protein</topology>
    </subcellularLocation>
</comment>
<feature type="domain" description="Protein kinase" evidence="21">
    <location>
        <begin position="626"/>
        <end position="901"/>
    </location>
</feature>
<evidence type="ECO:0000256" key="16">
    <source>
        <dbReference type="ARBA" id="ARBA00023180"/>
    </source>
</evidence>
<keyword evidence="3" id="KW-0723">Serine/threonine-protein kinase</keyword>
<dbReference type="EMBL" id="JAGKQM010000017">
    <property type="protein sequence ID" value="KAH0870693.1"/>
    <property type="molecule type" value="Genomic_DNA"/>
</dbReference>
<dbReference type="Gene3D" id="3.80.10.10">
    <property type="entry name" value="Ribonuclease Inhibitor"/>
    <property type="match status" value="2"/>
</dbReference>
<name>A0ABQ7YR50_BRANA</name>
<evidence type="ECO:0000256" key="17">
    <source>
        <dbReference type="ARBA" id="ARBA00047899"/>
    </source>
</evidence>
<dbReference type="Gene3D" id="2.60.120.430">
    <property type="entry name" value="Galactose-binding lectin"/>
    <property type="match status" value="1"/>
</dbReference>
<evidence type="ECO:0000256" key="14">
    <source>
        <dbReference type="ARBA" id="ARBA00023136"/>
    </source>
</evidence>
<dbReference type="InterPro" id="IPR017441">
    <property type="entry name" value="Protein_kinase_ATP_BS"/>
</dbReference>
<dbReference type="Pfam" id="PF11721">
    <property type="entry name" value="Malectin"/>
    <property type="match status" value="1"/>
</dbReference>
<dbReference type="PROSITE" id="PS00107">
    <property type="entry name" value="PROTEIN_KINASE_ATP"/>
    <property type="match status" value="1"/>
</dbReference>
<dbReference type="Proteomes" id="UP000824890">
    <property type="component" value="Unassembled WGS sequence"/>
</dbReference>
<evidence type="ECO:0000256" key="15">
    <source>
        <dbReference type="ARBA" id="ARBA00023170"/>
    </source>
</evidence>
<keyword evidence="12 19" id="KW-0067">ATP-binding</keyword>
<dbReference type="InterPro" id="IPR008271">
    <property type="entry name" value="Ser/Thr_kinase_AS"/>
</dbReference>
<evidence type="ECO:0000256" key="7">
    <source>
        <dbReference type="ARBA" id="ARBA00022692"/>
    </source>
</evidence>
<evidence type="ECO:0000256" key="8">
    <source>
        <dbReference type="ARBA" id="ARBA00022729"/>
    </source>
</evidence>
<evidence type="ECO:0000256" key="12">
    <source>
        <dbReference type="ARBA" id="ARBA00022840"/>
    </source>
</evidence>
<feature type="binding site" evidence="19">
    <location>
        <position position="659"/>
    </location>
    <ligand>
        <name>ATP</name>
        <dbReference type="ChEBI" id="CHEBI:30616"/>
    </ligand>
</feature>
<evidence type="ECO:0000256" key="9">
    <source>
        <dbReference type="ARBA" id="ARBA00022737"/>
    </source>
</evidence>
<keyword evidence="5" id="KW-0433">Leucine-rich repeat</keyword>
<dbReference type="InterPro" id="IPR021720">
    <property type="entry name" value="Malectin_dom"/>
</dbReference>
<evidence type="ECO:0000256" key="10">
    <source>
        <dbReference type="ARBA" id="ARBA00022741"/>
    </source>
</evidence>
<dbReference type="SUPFAM" id="SSF56112">
    <property type="entry name" value="Protein kinase-like (PK-like)"/>
    <property type="match status" value="1"/>
</dbReference>
<keyword evidence="15" id="KW-0675">Receptor</keyword>
<protein>
    <recommendedName>
        <fullName evidence="2">non-specific serine/threonine protein kinase</fullName>
        <ecNumber evidence="2">2.7.11.1</ecNumber>
    </recommendedName>
</protein>
<dbReference type="InterPro" id="IPR000719">
    <property type="entry name" value="Prot_kinase_dom"/>
</dbReference>
<evidence type="ECO:0000256" key="6">
    <source>
        <dbReference type="ARBA" id="ARBA00022679"/>
    </source>
</evidence>
<dbReference type="InterPro" id="IPR011009">
    <property type="entry name" value="Kinase-like_dom_sf"/>
</dbReference>
<keyword evidence="8" id="KW-0732">Signal</keyword>
<evidence type="ECO:0000256" key="1">
    <source>
        <dbReference type="ARBA" id="ARBA00004479"/>
    </source>
</evidence>
<dbReference type="InterPro" id="IPR051824">
    <property type="entry name" value="LRR_Rcpt-Like_S/T_Kinase"/>
</dbReference>
<comment type="caution">
    <text evidence="22">The sequence shown here is derived from an EMBL/GenBank/DDBJ whole genome shotgun (WGS) entry which is preliminary data.</text>
</comment>
<dbReference type="PROSITE" id="PS50011">
    <property type="entry name" value="PROTEIN_KINASE_DOM"/>
    <property type="match status" value="1"/>
</dbReference>
<evidence type="ECO:0000256" key="5">
    <source>
        <dbReference type="ARBA" id="ARBA00022614"/>
    </source>
</evidence>
<dbReference type="InterPro" id="IPR001245">
    <property type="entry name" value="Ser-Thr/Tyr_kinase_cat_dom"/>
</dbReference>
<evidence type="ECO:0000256" key="4">
    <source>
        <dbReference type="ARBA" id="ARBA00022553"/>
    </source>
</evidence>
<dbReference type="InterPro" id="IPR003591">
    <property type="entry name" value="Leu-rich_rpt_typical-subtyp"/>
</dbReference>
<dbReference type="Gene3D" id="3.30.200.20">
    <property type="entry name" value="Phosphorylase Kinase, domain 1"/>
    <property type="match status" value="1"/>
</dbReference>
<gene>
    <name evidence="22" type="ORF">HID58_077715</name>
</gene>
<dbReference type="SUPFAM" id="SSF52058">
    <property type="entry name" value="L domain-like"/>
    <property type="match status" value="1"/>
</dbReference>
<evidence type="ECO:0000256" key="19">
    <source>
        <dbReference type="PROSITE-ProRule" id="PRU10141"/>
    </source>
</evidence>
<dbReference type="SMART" id="SM00369">
    <property type="entry name" value="LRR_TYP"/>
    <property type="match status" value="5"/>
</dbReference>
<keyword evidence="16" id="KW-0325">Glycoprotein</keyword>
<evidence type="ECO:0000256" key="2">
    <source>
        <dbReference type="ARBA" id="ARBA00012513"/>
    </source>
</evidence>
<keyword evidence="13 20" id="KW-1133">Transmembrane helix</keyword>
<organism evidence="22 23">
    <name type="scientific">Brassica napus</name>
    <name type="common">Rape</name>
    <dbReference type="NCBI Taxonomy" id="3708"/>
    <lineage>
        <taxon>Eukaryota</taxon>
        <taxon>Viridiplantae</taxon>
        <taxon>Streptophyta</taxon>
        <taxon>Embryophyta</taxon>
        <taxon>Tracheophyta</taxon>
        <taxon>Spermatophyta</taxon>
        <taxon>Magnoliopsida</taxon>
        <taxon>eudicotyledons</taxon>
        <taxon>Gunneridae</taxon>
        <taxon>Pentapetalae</taxon>
        <taxon>rosids</taxon>
        <taxon>malvids</taxon>
        <taxon>Brassicales</taxon>
        <taxon>Brassicaceae</taxon>
        <taxon>Brassiceae</taxon>
        <taxon>Brassica</taxon>
    </lineage>
</organism>
<keyword evidence="10 19" id="KW-0547">Nucleotide-binding</keyword>
<dbReference type="Pfam" id="PF13855">
    <property type="entry name" value="LRR_8"/>
    <property type="match status" value="1"/>
</dbReference>
<evidence type="ECO:0000259" key="21">
    <source>
        <dbReference type="PROSITE" id="PS50011"/>
    </source>
</evidence>
<keyword evidence="9" id="KW-0677">Repeat</keyword>
<dbReference type="Gene3D" id="1.10.510.10">
    <property type="entry name" value="Transferase(Phosphotransferase) domain 1"/>
    <property type="match status" value="1"/>
</dbReference>
<dbReference type="CDD" id="cd14066">
    <property type="entry name" value="STKc_IRAK"/>
    <property type="match status" value="1"/>
</dbReference>
<evidence type="ECO:0000256" key="20">
    <source>
        <dbReference type="SAM" id="Phobius"/>
    </source>
</evidence>
<reference evidence="22 23" key="1">
    <citation type="submission" date="2021-05" db="EMBL/GenBank/DDBJ databases">
        <title>Genome Assembly of Synthetic Allotetraploid Brassica napus Reveals Homoeologous Exchanges between Subgenomes.</title>
        <authorList>
            <person name="Davis J.T."/>
        </authorList>
    </citation>
    <scope>NUCLEOTIDE SEQUENCE [LARGE SCALE GENOMIC DNA]</scope>
    <source>
        <strain evidence="23">cv. Da-Ae</strain>
        <tissue evidence="22">Seedling</tissue>
    </source>
</reference>
<evidence type="ECO:0000256" key="18">
    <source>
        <dbReference type="ARBA" id="ARBA00048679"/>
    </source>
</evidence>
<feature type="transmembrane region" description="Helical" evidence="20">
    <location>
        <begin position="567"/>
        <end position="590"/>
    </location>
</feature>
<comment type="catalytic activity">
    <reaction evidence="18">
        <text>L-seryl-[protein] + ATP = O-phospho-L-seryl-[protein] + ADP + H(+)</text>
        <dbReference type="Rhea" id="RHEA:17989"/>
        <dbReference type="Rhea" id="RHEA-COMP:9863"/>
        <dbReference type="Rhea" id="RHEA-COMP:11604"/>
        <dbReference type="ChEBI" id="CHEBI:15378"/>
        <dbReference type="ChEBI" id="CHEBI:29999"/>
        <dbReference type="ChEBI" id="CHEBI:30616"/>
        <dbReference type="ChEBI" id="CHEBI:83421"/>
        <dbReference type="ChEBI" id="CHEBI:456216"/>
        <dbReference type="EC" id="2.7.11.1"/>
    </reaction>
</comment>
<keyword evidence="23" id="KW-1185">Reference proteome</keyword>
<dbReference type="PANTHER" id="PTHR48006:SF69">
    <property type="entry name" value="PROTEIN KINASE DOMAIN-CONTAINING PROTEIN"/>
    <property type="match status" value="1"/>
</dbReference>
<keyword evidence="11" id="KW-0418">Kinase</keyword>
<evidence type="ECO:0000256" key="13">
    <source>
        <dbReference type="ARBA" id="ARBA00022989"/>
    </source>
</evidence>
<sequence>MKKTNWNFGIDPCDTRSTNGGWRNPNAINGSEDFVSCNCTFDNNTLCHVTGIVIKSQDLQGSLPKELASLPFLQELNLARNFLSGSIPAELGVLPLVQMILLGNRLTGTIPKEIGNIASLERLVLENNQLSGSLPPQLGSLLNLQRLYLSSNKFTGKIPSTFGKLISLRNLRLSDNQFKGTLPDFIERWTELEYMVLHSSGLVGPIPISISGLTKLKVLMISDMTGPGSQFPPLRNMQELTMLVLRNLNLTGELPSYLGRNTSNLTLLDLSFNQLSGVIPNTYEELGDVKNLYLTGNMLNGSVPRWMLNGRGLIDLTYNNFSEDSITTSCYHNSMNLFASSYTRTNNSMNVFCLKNFRCPTSLDSLYINCGGDEETTVNGLVFQADDYDRKPGYYESTRWFSSNTGIFLEDSRGVPKGTTIWSDSSKVKGVENSKLYAQARLSPISLTYYMLCLSSGNYKVSLHFAEIMFNKSKSYTSLGKRLFDIHIQGVLVLKDFNIAEQAGGVGKVVVKTFPVIVNNGSLEIRLYWAGKGTVATPVKGVYGPLISAIAVDRVKNGTSSSSHSRIWIGIGVGLVVLFLLLIGFSILWFKGLLTSKSRLEREFKKKNFNTTRFSLRQLSAATDNFSEANKIGEGSFGKVYKGILTNGTIIAVKQLAKKSKQGSVEFLNEVGVISALQHPNMVRLHGFCVEGKQLLLVYEFVENNNLARALFGPQETQISLDWPTRQKICLGVARGLAYIQEESRLKILHRDIKASNILLDKDLNAKIADFGLAKLFREDESHITTNPAGTPGYWDPEYAMKGQLSDKSDVYSFGVLALEIVCGKSNSTERLDSTKNLYFVEWARLLWKQNKYENLVDSRLQDYDREEALVMVKVGVLCTSRLPADRPYMSEAVKMLEGEFSEEMDAKLANIANELKEEVEVEAEPLDIMKLMSDVRMELDEHRSEEEIANEMKEEVEVEAEPLDFMKLMSDVRMELDEHRSEEEITEEICGIADDISEISLVGWKFKGKEKAASSSGY</sequence>
<dbReference type="PANTHER" id="PTHR48006">
    <property type="entry name" value="LEUCINE-RICH REPEAT-CONTAINING PROTEIN DDB_G0281931-RELATED"/>
    <property type="match status" value="1"/>
</dbReference>